<organism evidence="7 8">
    <name type="scientific">Flavilitoribacter nigricans (strain ATCC 23147 / DSM 23189 / NBRC 102662 / NCIMB 1420 / SS-2)</name>
    <name type="common">Lewinella nigricans</name>
    <dbReference type="NCBI Taxonomy" id="1122177"/>
    <lineage>
        <taxon>Bacteria</taxon>
        <taxon>Pseudomonadati</taxon>
        <taxon>Bacteroidota</taxon>
        <taxon>Saprospiria</taxon>
        <taxon>Saprospirales</taxon>
        <taxon>Lewinellaceae</taxon>
        <taxon>Flavilitoribacter</taxon>
    </lineage>
</organism>
<evidence type="ECO:0000313" key="7">
    <source>
        <dbReference type="EMBL" id="PHN08225.1"/>
    </source>
</evidence>
<dbReference type="PANTHER" id="PTHR42948:SF1">
    <property type="entry name" value="TRANSPORTER"/>
    <property type="match status" value="1"/>
</dbReference>
<feature type="transmembrane region" description="Helical" evidence="6">
    <location>
        <begin position="440"/>
        <end position="461"/>
    </location>
</feature>
<keyword evidence="8" id="KW-1185">Reference proteome</keyword>
<comment type="caution">
    <text evidence="7">The sequence shown here is derived from an EMBL/GenBank/DDBJ whole genome shotgun (WGS) entry which is preliminary data.</text>
</comment>
<evidence type="ECO:0008006" key="9">
    <source>
        <dbReference type="Google" id="ProtNLM"/>
    </source>
</evidence>
<keyword evidence="3 6" id="KW-0812">Transmembrane</keyword>
<accession>A0A2D0NI92</accession>
<feature type="transmembrane region" description="Helical" evidence="6">
    <location>
        <begin position="481"/>
        <end position="501"/>
    </location>
</feature>
<sequence length="507" mass="55803">MSTKRGNWNSKLGFILAASGSAIGLGNIVFFSSNAYQYGGGAFYLPYFIALFVLGLPIMMVEFGIGTLTGKSFPLALRELAGKRAEFVGWWSIGSAMFITAYYIAILGWAFGMMVGAFGSLFEPGISAPFTPFETPTDSPSAMVYFFNLLATWWPVLFIFVIWGLNLLILRKGASSIEKAVRIFVPLMWVFMIGLVIRGLTLDGGFDGVMYLFTPDFEGISDASVWRGAFSQMFFSLSLGLGTMTAYASYLPRDADQVNNSMLVSFLNCSFEFIAGIAIFSLLFVFTLNPAGSTLSLSFFVIPQGINELSTIPWITRLFGFLFFFLIVIAGITSSISLIEGPASAMMDKLKITRKKALTIVAIPCAIGSVLCTLPIIIDKGLAGNGTLGLSILDITDHWVFSYSLLIVGLVESLAIGWILGADKLRMALNQHSKWNLGKWFNTLIKFVIPIVLLTVILSSLWNERTGLYGANVDLGSFNWLPWFIPIFWLAVSLSFSFYLTNKPYKK</sequence>
<dbReference type="InterPro" id="IPR037272">
    <property type="entry name" value="SNS_sf"/>
</dbReference>
<dbReference type="RefSeq" id="WP_099148427.1">
    <property type="nucleotide sequence ID" value="NZ_PDUD01000002.1"/>
</dbReference>
<evidence type="ECO:0000256" key="5">
    <source>
        <dbReference type="ARBA" id="ARBA00023136"/>
    </source>
</evidence>
<evidence type="ECO:0000256" key="4">
    <source>
        <dbReference type="ARBA" id="ARBA00022989"/>
    </source>
</evidence>
<feature type="transmembrane region" description="Helical" evidence="6">
    <location>
        <begin position="89"/>
        <end position="122"/>
    </location>
</feature>
<gene>
    <name evidence="7" type="ORF">CRP01_02570</name>
</gene>
<dbReference type="Proteomes" id="UP000223913">
    <property type="component" value="Unassembled WGS sequence"/>
</dbReference>
<evidence type="ECO:0000256" key="2">
    <source>
        <dbReference type="ARBA" id="ARBA00022448"/>
    </source>
</evidence>
<reference evidence="7 8" key="1">
    <citation type="submission" date="2017-10" db="EMBL/GenBank/DDBJ databases">
        <title>The draft genome sequence of Lewinella nigricans NBRC 102662.</title>
        <authorList>
            <person name="Wang K."/>
        </authorList>
    </citation>
    <scope>NUCLEOTIDE SEQUENCE [LARGE SCALE GENOMIC DNA]</scope>
    <source>
        <strain evidence="7 8">NBRC 102662</strain>
    </source>
</reference>
<keyword evidence="5 6" id="KW-0472">Membrane</keyword>
<evidence type="ECO:0000313" key="8">
    <source>
        <dbReference type="Proteomes" id="UP000223913"/>
    </source>
</evidence>
<dbReference type="PROSITE" id="PS50267">
    <property type="entry name" value="NA_NEUROTRAN_SYMP_3"/>
    <property type="match status" value="1"/>
</dbReference>
<feature type="transmembrane region" description="Helical" evidence="6">
    <location>
        <begin position="263"/>
        <end position="288"/>
    </location>
</feature>
<comment type="subcellular location">
    <subcellularLocation>
        <location evidence="1">Membrane</location>
        <topology evidence="1">Multi-pass membrane protein</topology>
    </subcellularLocation>
</comment>
<evidence type="ECO:0000256" key="3">
    <source>
        <dbReference type="ARBA" id="ARBA00022692"/>
    </source>
</evidence>
<dbReference type="OrthoDB" id="9762833at2"/>
<feature type="transmembrane region" description="Helical" evidence="6">
    <location>
        <begin position="142"/>
        <end position="169"/>
    </location>
</feature>
<proteinExistence type="predicted"/>
<name>A0A2D0NI92_FLAN2</name>
<dbReference type="SUPFAM" id="SSF161070">
    <property type="entry name" value="SNF-like"/>
    <property type="match status" value="1"/>
</dbReference>
<dbReference type="NCBIfam" id="NF037979">
    <property type="entry name" value="Na_transp"/>
    <property type="match status" value="1"/>
</dbReference>
<dbReference type="GO" id="GO:0016020">
    <property type="term" value="C:membrane"/>
    <property type="evidence" value="ECO:0007669"/>
    <property type="project" value="UniProtKB-SubCell"/>
</dbReference>
<feature type="transmembrane region" description="Helical" evidence="6">
    <location>
        <begin position="44"/>
        <end position="68"/>
    </location>
</feature>
<dbReference type="PANTHER" id="PTHR42948">
    <property type="entry name" value="TRANSPORTER"/>
    <property type="match status" value="1"/>
</dbReference>
<feature type="transmembrane region" description="Helical" evidence="6">
    <location>
        <begin position="398"/>
        <end position="420"/>
    </location>
</feature>
<dbReference type="Pfam" id="PF00209">
    <property type="entry name" value="SNF"/>
    <property type="match status" value="2"/>
</dbReference>
<dbReference type="InterPro" id="IPR000175">
    <property type="entry name" value="Na/ntran_symport"/>
</dbReference>
<keyword evidence="4 6" id="KW-1133">Transmembrane helix</keyword>
<feature type="transmembrane region" description="Helical" evidence="6">
    <location>
        <begin position="357"/>
        <end position="378"/>
    </location>
</feature>
<dbReference type="EMBL" id="PDUD01000002">
    <property type="protein sequence ID" value="PHN08225.1"/>
    <property type="molecule type" value="Genomic_DNA"/>
</dbReference>
<feature type="transmembrane region" description="Helical" evidence="6">
    <location>
        <begin position="12"/>
        <end position="32"/>
    </location>
</feature>
<protein>
    <recommendedName>
        <fullName evidence="9">Sodium-dependent transporter</fullName>
    </recommendedName>
</protein>
<keyword evidence="2" id="KW-0813">Transport</keyword>
<feature type="transmembrane region" description="Helical" evidence="6">
    <location>
        <begin position="314"/>
        <end position="336"/>
    </location>
</feature>
<dbReference type="AlphaFoldDB" id="A0A2D0NI92"/>
<dbReference type="PRINTS" id="PR00176">
    <property type="entry name" value="NANEUSMPORT"/>
</dbReference>
<evidence type="ECO:0000256" key="6">
    <source>
        <dbReference type="SAM" id="Phobius"/>
    </source>
</evidence>
<feature type="transmembrane region" description="Helical" evidence="6">
    <location>
        <begin position="181"/>
        <end position="201"/>
    </location>
</feature>
<evidence type="ECO:0000256" key="1">
    <source>
        <dbReference type="ARBA" id="ARBA00004141"/>
    </source>
</evidence>
<feature type="transmembrane region" description="Helical" evidence="6">
    <location>
        <begin position="233"/>
        <end position="251"/>
    </location>
</feature>